<keyword evidence="2" id="KW-1185">Reference proteome</keyword>
<reference evidence="2" key="1">
    <citation type="journal article" date="2019" name="Int. J. Syst. Evol. Microbiol.">
        <title>The Global Catalogue of Microorganisms (GCM) 10K type strain sequencing project: providing services to taxonomists for standard genome sequencing and annotation.</title>
        <authorList>
            <consortium name="The Broad Institute Genomics Platform"/>
            <consortium name="The Broad Institute Genome Sequencing Center for Infectious Disease"/>
            <person name="Wu L."/>
            <person name="Ma J."/>
        </authorList>
    </citation>
    <scope>NUCLEOTIDE SEQUENCE [LARGE SCALE GENOMIC DNA]</scope>
    <source>
        <strain evidence="2">CCUG 62952</strain>
    </source>
</reference>
<evidence type="ECO:0000313" key="2">
    <source>
        <dbReference type="Proteomes" id="UP001596978"/>
    </source>
</evidence>
<sequence length="147" mass="16563">MTLQIIRRTIMLSAICLFPFLGVCQKSIDWKTLSDVTFKQEYVKEFDGYFQIPTFGASVKELKDKEVIITGYVLALDKAKNLYMLSKNPMASCFFCGGGGPETIMEVNFKSNIDYETDDIATLKGTLVLNKDDVNHTNYMLIDAVGF</sequence>
<dbReference type="Proteomes" id="UP001596978">
    <property type="component" value="Unassembled WGS sequence"/>
</dbReference>
<accession>A0ABW3D2H5</accession>
<dbReference type="Gene3D" id="2.40.50.870">
    <property type="entry name" value="Protein of unknown function (DUF3299)"/>
    <property type="match status" value="1"/>
</dbReference>
<gene>
    <name evidence="1" type="ORF">ACFQ1M_16255</name>
</gene>
<protein>
    <recommendedName>
        <fullName evidence="3">DUF3299 domain-containing protein</fullName>
    </recommendedName>
</protein>
<evidence type="ECO:0000313" key="1">
    <source>
        <dbReference type="EMBL" id="MFD0863769.1"/>
    </source>
</evidence>
<comment type="caution">
    <text evidence="1">The sequence shown here is derived from an EMBL/GenBank/DDBJ whole genome shotgun (WGS) entry which is preliminary data.</text>
</comment>
<proteinExistence type="predicted"/>
<name>A0ABW3D2H5_9FLAO</name>
<evidence type="ECO:0008006" key="3">
    <source>
        <dbReference type="Google" id="ProtNLM"/>
    </source>
</evidence>
<dbReference type="RefSeq" id="WP_386410122.1">
    <property type="nucleotide sequence ID" value="NZ_JBHTJH010000017.1"/>
</dbReference>
<dbReference type="EMBL" id="JBHTJH010000017">
    <property type="protein sequence ID" value="MFD0863769.1"/>
    <property type="molecule type" value="Genomic_DNA"/>
</dbReference>
<organism evidence="1 2">
    <name type="scientific">Sungkyunkwania multivorans</name>
    <dbReference type="NCBI Taxonomy" id="1173618"/>
    <lineage>
        <taxon>Bacteria</taxon>
        <taxon>Pseudomonadati</taxon>
        <taxon>Bacteroidota</taxon>
        <taxon>Flavobacteriia</taxon>
        <taxon>Flavobacteriales</taxon>
        <taxon>Flavobacteriaceae</taxon>
        <taxon>Sungkyunkwania</taxon>
    </lineage>
</organism>